<dbReference type="Proteomes" id="UP001430953">
    <property type="component" value="Unassembled WGS sequence"/>
</dbReference>
<protein>
    <submittedName>
        <fullName evidence="1">Uncharacterized protein</fullName>
    </submittedName>
</protein>
<reference evidence="1 2" key="1">
    <citation type="submission" date="2023-03" db="EMBL/GenBank/DDBJ databases">
        <title>High recombination rates correlate with genetic variation in Cardiocondyla obscurior ants.</title>
        <authorList>
            <person name="Errbii M."/>
        </authorList>
    </citation>
    <scope>NUCLEOTIDE SEQUENCE [LARGE SCALE GENOMIC DNA]</scope>
    <source>
        <strain evidence="1">Alpha-2009</strain>
        <tissue evidence="1">Whole body</tissue>
    </source>
</reference>
<evidence type="ECO:0000313" key="1">
    <source>
        <dbReference type="EMBL" id="KAL0128997.1"/>
    </source>
</evidence>
<dbReference type="EMBL" id="JADYXP020000003">
    <property type="protein sequence ID" value="KAL0128997.1"/>
    <property type="molecule type" value="Genomic_DNA"/>
</dbReference>
<keyword evidence="2" id="KW-1185">Reference proteome</keyword>
<name>A0AAW2GPB1_9HYME</name>
<dbReference type="AlphaFoldDB" id="A0AAW2GPB1"/>
<sequence length="111" mass="12527">MVIIIHGTSFSAQFRSRCIILKLCVGKNADLKTFHLCRCCCFLRPPTPTLPPRPSGLLRDECSIPPEKCIRSFAHTRVHVRPQCVLSPSSQHAPRTFLADISDVFNRVRVL</sequence>
<proteinExistence type="predicted"/>
<organism evidence="1 2">
    <name type="scientific">Cardiocondyla obscurior</name>
    <dbReference type="NCBI Taxonomy" id="286306"/>
    <lineage>
        <taxon>Eukaryota</taxon>
        <taxon>Metazoa</taxon>
        <taxon>Ecdysozoa</taxon>
        <taxon>Arthropoda</taxon>
        <taxon>Hexapoda</taxon>
        <taxon>Insecta</taxon>
        <taxon>Pterygota</taxon>
        <taxon>Neoptera</taxon>
        <taxon>Endopterygota</taxon>
        <taxon>Hymenoptera</taxon>
        <taxon>Apocrita</taxon>
        <taxon>Aculeata</taxon>
        <taxon>Formicoidea</taxon>
        <taxon>Formicidae</taxon>
        <taxon>Myrmicinae</taxon>
        <taxon>Cardiocondyla</taxon>
    </lineage>
</organism>
<comment type="caution">
    <text evidence="1">The sequence shown here is derived from an EMBL/GenBank/DDBJ whole genome shotgun (WGS) entry which is preliminary data.</text>
</comment>
<accession>A0AAW2GPB1</accession>
<gene>
    <name evidence="1" type="ORF">PUN28_004002</name>
</gene>
<evidence type="ECO:0000313" key="2">
    <source>
        <dbReference type="Proteomes" id="UP001430953"/>
    </source>
</evidence>